<reference evidence="2 3" key="1">
    <citation type="submission" date="2018-01" db="EMBL/GenBank/DDBJ databases">
        <title>The complete genome sequence of Chromatium okenii LaCa, a purple sulfur bacterium with a turbulent life.</title>
        <authorList>
            <person name="Luedin S.M."/>
            <person name="Liechti N."/>
            <person name="Storelli N."/>
            <person name="Danza F."/>
            <person name="Wittwer M."/>
            <person name="Pothier J.F."/>
            <person name="Tonolla M.A."/>
        </authorList>
    </citation>
    <scope>NUCLEOTIDE SEQUENCE [LARGE SCALE GENOMIC DNA]</scope>
    <source>
        <strain evidence="2 3">LaCa</strain>
    </source>
</reference>
<feature type="region of interest" description="Disordered" evidence="1">
    <location>
        <begin position="173"/>
        <end position="272"/>
    </location>
</feature>
<feature type="compositionally biased region" description="Low complexity" evidence="1">
    <location>
        <begin position="212"/>
        <end position="221"/>
    </location>
</feature>
<dbReference type="EMBL" id="PPGH01000016">
    <property type="protein sequence ID" value="PQJ97262.1"/>
    <property type="molecule type" value="Genomic_DNA"/>
</dbReference>
<comment type="caution">
    <text evidence="2">The sequence shown here is derived from an EMBL/GenBank/DDBJ whole genome shotgun (WGS) entry which is preliminary data.</text>
</comment>
<evidence type="ECO:0000313" key="2">
    <source>
        <dbReference type="EMBL" id="PQJ97262.1"/>
    </source>
</evidence>
<dbReference type="Proteomes" id="UP000239936">
    <property type="component" value="Unassembled WGS sequence"/>
</dbReference>
<accession>A0A2S7XV55</accession>
<feature type="compositionally biased region" description="Low complexity" evidence="1">
    <location>
        <begin position="315"/>
        <end position="385"/>
    </location>
</feature>
<dbReference type="AlphaFoldDB" id="A0A2S7XV55"/>
<sequence>MNWDEEFGVNVRLLAVICGLALLGANLSGCAGNAKNVRTDEIAAEAMNLEAFPQIVLSNAPRVEAKSVAMGAARSKGWIISRSTEDRFIVQRQLDANALADLAADAKFKPGTVLEITSYFVEQAGGTKVATKAELVAPAVSDKPAQRTDYTENLHDALTESLSSLRESWSENRSRLARATPPAEGFKDAWAKDAPPVESRTIREPSQPAQPVASSVATADEASAESDETVEPDMTPVARPPVRPVSPPAPVMQVAPQPVSKPNPPPAAVVKSATPPSVAKVVPPAPQQPSAKPVVATKSAPAVVTPPVVKPAPKLAATTASSATKPAPESSKTKTVAAKPVAAAKPAPAPVAKVAATASAKAPDKSTTSKPAPVVAKPKPPVAKANMMELPKPKSTLTSSVSFAAQAEAYAKQRGCKISSKGTNLIESRKDGEIHKVPCVGADSVLVKCQKGSCKSLL</sequence>
<feature type="compositionally biased region" description="Pro residues" evidence="1">
    <location>
        <begin position="238"/>
        <end position="250"/>
    </location>
</feature>
<dbReference type="OrthoDB" id="5765568at2"/>
<name>A0A2S7XV55_9GAMM</name>
<keyword evidence="3" id="KW-1185">Reference proteome</keyword>
<feature type="compositionally biased region" description="Acidic residues" evidence="1">
    <location>
        <begin position="222"/>
        <end position="231"/>
    </location>
</feature>
<protein>
    <submittedName>
        <fullName evidence="2">Uncharacterized protein</fullName>
    </submittedName>
</protein>
<dbReference type="RefSeq" id="WP_105072728.1">
    <property type="nucleotide sequence ID" value="NZ_PPGH01000016.1"/>
</dbReference>
<evidence type="ECO:0000256" key="1">
    <source>
        <dbReference type="SAM" id="MobiDB-lite"/>
    </source>
</evidence>
<gene>
    <name evidence="2" type="ORF">CXB77_02945</name>
</gene>
<evidence type="ECO:0000313" key="3">
    <source>
        <dbReference type="Proteomes" id="UP000239936"/>
    </source>
</evidence>
<feature type="region of interest" description="Disordered" evidence="1">
    <location>
        <begin position="315"/>
        <end position="388"/>
    </location>
</feature>
<organism evidence="2 3">
    <name type="scientific">Chromatium okenii</name>
    <dbReference type="NCBI Taxonomy" id="61644"/>
    <lineage>
        <taxon>Bacteria</taxon>
        <taxon>Pseudomonadati</taxon>
        <taxon>Pseudomonadota</taxon>
        <taxon>Gammaproteobacteria</taxon>
        <taxon>Chromatiales</taxon>
        <taxon>Chromatiaceae</taxon>
        <taxon>Chromatium</taxon>
    </lineage>
</organism>
<proteinExistence type="predicted"/>